<dbReference type="KEGG" id="abae:CL176_07800"/>
<dbReference type="InterPro" id="IPR009242">
    <property type="entry name" value="DUF896"/>
</dbReference>
<evidence type="ECO:0000313" key="3">
    <source>
        <dbReference type="EMBL" id="AXY25907.1"/>
    </source>
</evidence>
<dbReference type="OrthoDB" id="390105at2"/>
<comment type="subcellular location">
    <subcellularLocation>
        <location evidence="2">Cytoplasm</location>
    </subcellularLocation>
</comment>
<dbReference type="Pfam" id="PF05979">
    <property type="entry name" value="DUF896"/>
    <property type="match status" value="1"/>
</dbReference>
<protein>
    <recommendedName>
        <fullName evidence="2">UPF0291 protein CL176_07800</fullName>
    </recommendedName>
</protein>
<dbReference type="AlphaFoldDB" id="A0A347WLF0"/>
<dbReference type="PANTHER" id="PTHR37300">
    <property type="entry name" value="UPF0291 PROTEIN CBO2609/CLC_2481"/>
    <property type="match status" value="1"/>
</dbReference>
<accession>A0A347WLF0</accession>
<organism evidence="3 4">
    <name type="scientific">Suicoccus acidiformans</name>
    <dbReference type="NCBI Taxonomy" id="2036206"/>
    <lineage>
        <taxon>Bacteria</taxon>
        <taxon>Bacillati</taxon>
        <taxon>Bacillota</taxon>
        <taxon>Bacilli</taxon>
        <taxon>Lactobacillales</taxon>
        <taxon>Aerococcaceae</taxon>
        <taxon>Suicoccus</taxon>
    </lineage>
</organism>
<dbReference type="SUPFAM" id="SSF158221">
    <property type="entry name" value="YnzC-like"/>
    <property type="match status" value="1"/>
</dbReference>
<dbReference type="EMBL" id="CP023434">
    <property type="protein sequence ID" value="AXY25907.1"/>
    <property type="molecule type" value="Genomic_DNA"/>
</dbReference>
<reference evidence="3 4" key="1">
    <citation type="submission" date="2017-09" db="EMBL/GenBank/DDBJ databases">
        <title>Complete genome sequence of Oxytococcus suis strain ZY16052.</title>
        <authorList>
            <person name="Li F."/>
        </authorList>
    </citation>
    <scope>NUCLEOTIDE SEQUENCE [LARGE SCALE GENOMIC DNA]</scope>
    <source>
        <strain evidence="3 4">ZY16052</strain>
    </source>
</reference>
<comment type="similarity">
    <text evidence="2">Belongs to the UPF0291 family.</text>
</comment>
<evidence type="ECO:0000256" key="1">
    <source>
        <dbReference type="ARBA" id="ARBA00022490"/>
    </source>
</evidence>
<gene>
    <name evidence="3" type="ORF">CL176_07800</name>
</gene>
<keyword evidence="4" id="KW-1185">Reference proteome</keyword>
<proteinExistence type="inferred from homology"/>
<dbReference type="Gene3D" id="1.10.287.540">
    <property type="entry name" value="Helix hairpin bin"/>
    <property type="match status" value="1"/>
</dbReference>
<dbReference type="PANTHER" id="PTHR37300:SF1">
    <property type="entry name" value="UPF0291 PROTEIN YNZC"/>
    <property type="match status" value="1"/>
</dbReference>
<dbReference type="RefSeq" id="WP_118990807.1">
    <property type="nucleotide sequence ID" value="NZ_CP023434.1"/>
</dbReference>
<dbReference type="GO" id="GO:0005737">
    <property type="term" value="C:cytoplasm"/>
    <property type="evidence" value="ECO:0007669"/>
    <property type="project" value="UniProtKB-SubCell"/>
</dbReference>
<evidence type="ECO:0000256" key="2">
    <source>
        <dbReference type="HAMAP-Rule" id="MF_01103"/>
    </source>
</evidence>
<evidence type="ECO:0000313" key="4">
    <source>
        <dbReference type="Proteomes" id="UP000263232"/>
    </source>
</evidence>
<dbReference type="HAMAP" id="MF_01103">
    <property type="entry name" value="UPF0291"/>
    <property type="match status" value="1"/>
</dbReference>
<keyword evidence="1 2" id="KW-0963">Cytoplasm</keyword>
<name>A0A347WLF0_9LACT</name>
<sequence>MLSEEKLKRLRTLAQKKREDSLTPEEAQEREALHQEYLKNFRRGMRSHIEGIKVVNSDGDDITPDTVKRIQKEKGLHQRENEDIPEA</sequence>
<dbReference type="Proteomes" id="UP000263232">
    <property type="component" value="Chromosome"/>
</dbReference>